<dbReference type="RefSeq" id="WP_194029139.1">
    <property type="nucleotide sequence ID" value="NZ_JADEWZ010000011.1"/>
</dbReference>
<dbReference type="PRINTS" id="PR00111">
    <property type="entry name" value="ABHYDROLASE"/>
</dbReference>
<keyword evidence="2" id="KW-0378">Hydrolase</keyword>
<dbReference type="InterPro" id="IPR029058">
    <property type="entry name" value="AB_hydrolase_fold"/>
</dbReference>
<dbReference type="InterPro" id="IPR000073">
    <property type="entry name" value="AB_hydrolase_1"/>
</dbReference>
<dbReference type="GO" id="GO:0016787">
    <property type="term" value="F:hydrolase activity"/>
    <property type="evidence" value="ECO:0007669"/>
    <property type="project" value="UniProtKB-KW"/>
</dbReference>
<keyword evidence="3" id="KW-1185">Reference proteome</keyword>
<dbReference type="EMBL" id="JADEWZ010000011">
    <property type="protein sequence ID" value="MBE9116044.1"/>
    <property type="molecule type" value="Genomic_DNA"/>
</dbReference>
<dbReference type="PANTHER" id="PTHR46438">
    <property type="entry name" value="ALPHA/BETA-HYDROLASES SUPERFAMILY PROTEIN"/>
    <property type="match status" value="1"/>
</dbReference>
<evidence type="ECO:0000313" key="3">
    <source>
        <dbReference type="Proteomes" id="UP000654482"/>
    </source>
</evidence>
<comment type="caution">
    <text evidence="2">The sequence shown here is derived from an EMBL/GenBank/DDBJ whole genome shotgun (WGS) entry which is preliminary data.</text>
</comment>
<dbReference type="Gene3D" id="3.40.50.1820">
    <property type="entry name" value="alpha/beta hydrolase"/>
    <property type="match status" value="1"/>
</dbReference>
<protein>
    <submittedName>
        <fullName evidence="2">Alpha/beta fold hydrolase</fullName>
    </submittedName>
</protein>
<proteinExistence type="predicted"/>
<dbReference type="Pfam" id="PF12697">
    <property type="entry name" value="Abhydrolase_6"/>
    <property type="match status" value="1"/>
</dbReference>
<dbReference type="PANTHER" id="PTHR46438:SF2">
    <property type="entry name" value="ALPHA_BETA-HYDROLASES SUPERFAMILY PROTEIN"/>
    <property type="match status" value="1"/>
</dbReference>
<gene>
    <name evidence="2" type="ORF">IQ249_09070</name>
</gene>
<name>A0A8J7J1W8_9CYAN</name>
<reference evidence="2" key="1">
    <citation type="submission" date="2020-10" db="EMBL/GenBank/DDBJ databases">
        <authorList>
            <person name="Castelo-Branco R."/>
            <person name="Eusebio N."/>
            <person name="Adriana R."/>
            <person name="Vieira A."/>
            <person name="Brugerolle De Fraissinette N."/>
            <person name="Rezende De Castro R."/>
            <person name="Schneider M.P."/>
            <person name="Vasconcelos V."/>
            <person name="Leao P.N."/>
        </authorList>
    </citation>
    <scope>NUCLEOTIDE SEQUENCE</scope>
    <source>
        <strain evidence="2">LEGE 07157</strain>
    </source>
</reference>
<evidence type="ECO:0000259" key="1">
    <source>
        <dbReference type="Pfam" id="PF12697"/>
    </source>
</evidence>
<dbReference type="AlphaFoldDB" id="A0A8J7J1W8"/>
<feature type="domain" description="AB hydrolase-1" evidence="1">
    <location>
        <begin position="39"/>
        <end position="288"/>
    </location>
</feature>
<sequence>MQATPVAAKSSLPGQYWQWRGQSIYYVRAGQKHPQRPPLLFVHGFGGSTDHWRKNIAQLQEEFEVWAIDLLGFGRSAKPDLQYSGDLWRDQLYDFITEEIGQPVVLAGNSLGGYSTLCVAAQRPSAAAGLVLLNCAGPFTETTPPPPPNPLKQQFSQIARSIFLQPWASFLLFQYLRQPSTIRKTLLKVYLDPKMVTDQLVEDIYRPSCDKGADRVFASVFKTPQGEKNDILLQQLQCPLLMLWGEGDPWMKVRERGSKFRQYYPNLSEHYLQAGHCPHDETPKQVNELIRSWVESTVLQQGQLE</sequence>
<organism evidence="2 3">
    <name type="scientific">Lusitaniella coriacea LEGE 07157</name>
    <dbReference type="NCBI Taxonomy" id="945747"/>
    <lineage>
        <taxon>Bacteria</taxon>
        <taxon>Bacillati</taxon>
        <taxon>Cyanobacteriota</taxon>
        <taxon>Cyanophyceae</taxon>
        <taxon>Spirulinales</taxon>
        <taxon>Lusitaniellaceae</taxon>
        <taxon>Lusitaniella</taxon>
    </lineage>
</organism>
<dbReference type="Proteomes" id="UP000654482">
    <property type="component" value="Unassembled WGS sequence"/>
</dbReference>
<accession>A0A8J7J1W8</accession>
<evidence type="ECO:0000313" key="2">
    <source>
        <dbReference type="EMBL" id="MBE9116044.1"/>
    </source>
</evidence>
<dbReference type="SUPFAM" id="SSF53474">
    <property type="entry name" value="alpha/beta-Hydrolases"/>
    <property type="match status" value="1"/>
</dbReference>